<dbReference type="AlphaFoldDB" id="A4C6L8"/>
<protein>
    <recommendedName>
        <fullName evidence="3">DUF1993 domain-containing protein</fullName>
    </recommendedName>
</protein>
<proteinExistence type="predicted"/>
<dbReference type="Proteomes" id="UP000006201">
    <property type="component" value="Unassembled WGS sequence"/>
</dbReference>
<reference evidence="1 2" key="1">
    <citation type="submission" date="2006-02" db="EMBL/GenBank/DDBJ databases">
        <authorList>
            <person name="Moran M.A."/>
            <person name="Kjelleberg S."/>
            <person name="Egan S."/>
            <person name="Saunders N."/>
            <person name="Thomas T."/>
            <person name="Ferriera S."/>
            <person name="Johnson J."/>
            <person name="Kravitz S."/>
            <person name="Halpern A."/>
            <person name="Remington K."/>
            <person name="Beeson K."/>
            <person name="Tran B."/>
            <person name="Rogers Y.-H."/>
            <person name="Friedman R."/>
            <person name="Venter J.C."/>
        </authorList>
    </citation>
    <scope>NUCLEOTIDE SEQUENCE [LARGE SCALE GENOMIC DNA]</scope>
    <source>
        <strain evidence="1 2">D2</strain>
    </source>
</reference>
<evidence type="ECO:0000313" key="1">
    <source>
        <dbReference type="EMBL" id="EAR29622.1"/>
    </source>
</evidence>
<sequence length="207" mass="23381">MKLNNKLLLNNQKQKATLLLNSRSTILRSFLTSEEMIMYYEITVVQFSKMLNNLAAILEKAELAAVQKRYDMSVLLNARLAPDQFNLIRQIQIACDTAKLAAARLTGKVDDAPKHDDSETTLAELKTRIEETLNYLASFSESDFAGASERQISQPRWEGKYVTGAEFAIEHAMPNLYFHITTAYAILRHNGVDVGKKDYLGAMPYKV</sequence>
<dbReference type="Pfam" id="PF09351">
    <property type="entry name" value="DUF1993"/>
    <property type="match status" value="1"/>
</dbReference>
<evidence type="ECO:0000313" key="2">
    <source>
        <dbReference type="Proteomes" id="UP000006201"/>
    </source>
</evidence>
<gene>
    <name evidence="1" type="ORF">PTD2_12419</name>
</gene>
<dbReference type="InterPro" id="IPR018531">
    <property type="entry name" value="DUF1993"/>
</dbReference>
<dbReference type="SUPFAM" id="SSF109854">
    <property type="entry name" value="DinB/YfiT-like putative metalloenzymes"/>
    <property type="match status" value="1"/>
</dbReference>
<accession>A4C6L8</accession>
<dbReference type="eggNOG" id="COG3812">
    <property type="taxonomic scope" value="Bacteria"/>
</dbReference>
<keyword evidence="2" id="KW-1185">Reference proteome</keyword>
<evidence type="ECO:0008006" key="3">
    <source>
        <dbReference type="Google" id="ProtNLM"/>
    </source>
</evidence>
<dbReference type="PANTHER" id="PTHR36922:SF1">
    <property type="entry name" value="DUF1993 DOMAIN-CONTAINING PROTEIN"/>
    <property type="match status" value="1"/>
</dbReference>
<organism evidence="1 2">
    <name type="scientific">Pseudoalteromonas tunicata D2</name>
    <dbReference type="NCBI Taxonomy" id="87626"/>
    <lineage>
        <taxon>Bacteria</taxon>
        <taxon>Pseudomonadati</taxon>
        <taxon>Pseudomonadota</taxon>
        <taxon>Gammaproteobacteria</taxon>
        <taxon>Alteromonadales</taxon>
        <taxon>Pseudoalteromonadaceae</taxon>
        <taxon>Pseudoalteromonas</taxon>
    </lineage>
</organism>
<dbReference type="STRING" id="87626.PTD2_12419"/>
<name>A4C6L8_9GAMM</name>
<dbReference type="EMBL" id="AAOH01000002">
    <property type="protein sequence ID" value="EAR29622.1"/>
    <property type="molecule type" value="Genomic_DNA"/>
</dbReference>
<dbReference type="PANTHER" id="PTHR36922">
    <property type="entry name" value="BLL2446 PROTEIN"/>
    <property type="match status" value="1"/>
</dbReference>
<dbReference type="InterPro" id="IPR034660">
    <property type="entry name" value="DinB/YfiT-like"/>
</dbReference>
<comment type="caution">
    <text evidence="1">The sequence shown here is derived from an EMBL/GenBank/DDBJ whole genome shotgun (WGS) entry which is preliminary data.</text>
</comment>
<dbReference type="Gene3D" id="1.20.120.450">
    <property type="entry name" value="dinb family like domain"/>
    <property type="match status" value="1"/>
</dbReference>
<dbReference type="HOGENOM" id="CLU_090929_1_0_6"/>